<comment type="caution">
    <text evidence="4">The sequence shown here is derived from an EMBL/GenBank/DDBJ whole genome shotgun (WGS) entry which is preliminary data.</text>
</comment>
<dbReference type="SUPFAM" id="SSF53448">
    <property type="entry name" value="Nucleotide-diphospho-sugar transferases"/>
    <property type="match status" value="1"/>
</dbReference>
<feature type="domain" description="Glycosyltransferase 2-like" evidence="3">
    <location>
        <begin position="5"/>
        <end position="156"/>
    </location>
</feature>
<dbReference type="CDD" id="cd00761">
    <property type="entry name" value="Glyco_tranf_GTA_type"/>
    <property type="match status" value="1"/>
</dbReference>
<sequence length="314" mass="36926">MHKVSILIPNFNKSKYLIETLTSIRCQSYIDWECIIVDDWSTDDSWNIISLFSRLDSRFKTFKRPDSVPKGGNSCRNFALQMSSGDLVNWFDSDDLMDIDMIKYKVEAFSINQNADIVFGDCRLLNTNNNESYIDSSHYLELDLKKYISLIGKIWIPTPVPMFRRDFLNANDLDFDETLKKGQESEFFNRVLLCSPKVIFEKTSLFFWRLDDNASLTNRFKGLSKSTKYKEMLPYYFKIYSNFRGHALLVESVKTYFRNEFYRALVYIDIRSSSFWLVLAFVFRNGLSPGILSLFKIVPLKVHYLIKNNQSKKH</sequence>
<dbReference type="PANTHER" id="PTHR22916">
    <property type="entry name" value="GLYCOSYLTRANSFERASE"/>
    <property type="match status" value="1"/>
</dbReference>
<dbReference type="EMBL" id="JAFKCW010000001">
    <property type="protein sequence ID" value="MBN7800183.1"/>
    <property type="molecule type" value="Genomic_DNA"/>
</dbReference>
<accession>A0ABS3BLY8</accession>
<dbReference type="PANTHER" id="PTHR22916:SF51">
    <property type="entry name" value="GLYCOSYLTRANSFERASE EPSH-RELATED"/>
    <property type="match status" value="1"/>
</dbReference>
<evidence type="ECO:0000256" key="1">
    <source>
        <dbReference type="ARBA" id="ARBA00022676"/>
    </source>
</evidence>
<keyword evidence="5" id="KW-1185">Reference proteome</keyword>
<evidence type="ECO:0000259" key="3">
    <source>
        <dbReference type="Pfam" id="PF00535"/>
    </source>
</evidence>
<protein>
    <submittedName>
        <fullName evidence="4">Glycosyltransferase family 2 protein</fullName>
    </submittedName>
</protein>
<name>A0ABS3BLY8_9BACT</name>
<keyword evidence="2" id="KW-0808">Transferase</keyword>
<dbReference type="Proteomes" id="UP000664698">
    <property type="component" value="Unassembled WGS sequence"/>
</dbReference>
<evidence type="ECO:0000313" key="5">
    <source>
        <dbReference type="Proteomes" id="UP000664698"/>
    </source>
</evidence>
<dbReference type="InterPro" id="IPR029044">
    <property type="entry name" value="Nucleotide-diphossugar_trans"/>
</dbReference>
<organism evidence="4 5">
    <name type="scientific">Algoriphagus aestuariicola</name>
    <dbReference type="NCBI Taxonomy" id="1852016"/>
    <lineage>
        <taxon>Bacteria</taxon>
        <taxon>Pseudomonadati</taxon>
        <taxon>Bacteroidota</taxon>
        <taxon>Cytophagia</taxon>
        <taxon>Cytophagales</taxon>
        <taxon>Cyclobacteriaceae</taxon>
        <taxon>Algoriphagus</taxon>
    </lineage>
</organism>
<dbReference type="InterPro" id="IPR001173">
    <property type="entry name" value="Glyco_trans_2-like"/>
</dbReference>
<dbReference type="Pfam" id="PF00535">
    <property type="entry name" value="Glycos_transf_2"/>
    <property type="match status" value="1"/>
</dbReference>
<keyword evidence="1" id="KW-0328">Glycosyltransferase</keyword>
<dbReference type="RefSeq" id="WP_206568140.1">
    <property type="nucleotide sequence ID" value="NZ_JAFKCW010000001.1"/>
</dbReference>
<evidence type="ECO:0000313" key="4">
    <source>
        <dbReference type="EMBL" id="MBN7800183.1"/>
    </source>
</evidence>
<reference evidence="4 5" key="1">
    <citation type="submission" date="2021-03" db="EMBL/GenBank/DDBJ databases">
        <title>novel species isolated from a fishpond in China.</title>
        <authorList>
            <person name="Lu H."/>
            <person name="Cai Z."/>
        </authorList>
    </citation>
    <scope>NUCLEOTIDE SEQUENCE [LARGE SCALE GENOMIC DNA]</scope>
    <source>
        <strain evidence="4 5">JCM 31546</strain>
    </source>
</reference>
<proteinExistence type="predicted"/>
<evidence type="ECO:0000256" key="2">
    <source>
        <dbReference type="ARBA" id="ARBA00022679"/>
    </source>
</evidence>
<gene>
    <name evidence="4" type="ORF">J0A67_04885</name>
</gene>
<dbReference type="Gene3D" id="3.90.550.10">
    <property type="entry name" value="Spore Coat Polysaccharide Biosynthesis Protein SpsA, Chain A"/>
    <property type="match status" value="1"/>
</dbReference>